<name>A0ACB9HF95_9ASTR</name>
<dbReference type="Proteomes" id="UP001056120">
    <property type="component" value="Linkage Group LG12"/>
</dbReference>
<proteinExistence type="predicted"/>
<accession>A0ACB9HF95</accession>
<gene>
    <name evidence="1" type="ORF">L1987_36740</name>
</gene>
<evidence type="ECO:0000313" key="1">
    <source>
        <dbReference type="EMBL" id="KAI3794113.1"/>
    </source>
</evidence>
<reference evidence="2" key="1">
    <citation type="journal article" date="2022" name="Mol. Ecol. Resour.">
        <title>The genomes of chicory, endive, great burdock and yacon provide insights into Asteraceae palaeo-polyploidization history and plant inulin production.</title>
        <authorList>
            <person name="Fan W."/>
            <person name="Wang S."/>
            <person name="Wang H."/>
            <person name="Wang A."/>
            <person name="Jiang F."/>
            <person name="Liu H."/>
            <person name="Zhao H."/>
            <person name="Xu D."/>
            <person name="Zhang Y."/>
        </authorList>
    </citation>
    <scope>NUCLEOTIDE SEQUENCE [LARGE SCALE GENOMIC DNA]</scope>
    <source>
        <strain evidence="2">cv. Yunnan</strain>
    </source>
</reference>
<protein>
    <submittedName>
        <fullName evidence="1">Uncharacterized protein</fullName>
    </submittedName>
</protein>
<dbReference type="EMBL" id="CM042029">
    <property type="protein sequence ID" value="KAI3794113.1"/>
    <property type="molecule type" value="Genomic_DNA"/>
</dbReference>
<reference evidence="1 2" key="2">
    <citation type="journal article" date="2022" name="Mol. Ecol. Resour.">
        <title>The genomes of chicory, endive, great burdock and yacon provide insights into Asteraceae paleo-polyploidization history and plant inulin production.</title>
        <authorList>
            <person name="Fan W."/>
            <person name="Wang S."/>
            <person name="Wang H."/>
            <person name="Wang A."/>
            <person name="Jiang F."/>
            <person name="Liu H."/>
            <person name="Zhao H."/>
            <person name="Xu D."/>
            <person name="Zhang Y."/>
        </authorList>
    </citation>
    <scope>NUCLEOTIDE SEQUENCE [LARGE SCALE GENOMIC DNA]</scope>
    <source>
        <strain evidence="2">cv. Yunnan</strain>
        <tissue evidence="1">Leaves</tissue>
    </source>
</reference>
<sequence>MNFPNRWRLWIKGVLKSAKASTLINGSPSKEFLCSRGIRQGDPLSPFLFLIAMESLNWMLQKARELGVFREINTGKCSLLGINVPDCEVSDLANIAQCKVVSCPFSYLGLIVGANMNLAKIWKQVIDTFEARLSSWKTKNLSIGGRVVLIRAVLDSLPVYFFSLYKAPNKDWKCQSSIPQPDVHAIQPTWLFHFSLALPFLPVMHTKSQLTLTPLALLTPKCKTPLALLTPKCKTPLALLTPQGETSTLACLQDFLLCNYYAMQLH</sequence>
<organism evidence="1 2">
    <name type="scientific">Smallanthus sonchifolius</name>
    <dbReference type="NCBI Taxonomy" id="185202"/>
    <lineage>
        <taxon>Eukaryota</taxon>
        <taxon>Viridiplantae</taxon>
        <taxon>Streptophyta</taxon>
        <taxon>Embryophyta</taxon>
        <taxon>Tracheophyta</taxon>
        <taxon>Spermatophyta</taxon>
        <taxon>Magnoliopsida</taxon>
        <taxon>eudicotyledons</taxon>
        <taxon>Gunneridae</taxon>
        <taxon>Pentapetalae</taxon>
        <taxon>asterids</taxon>
        <taxon>campanulids</taxon>
        <taxon>Asterales</taxon>
        <taxon>Asteraceae</taxon>
        <taxon>Asteroideae</taxon>
        <taxon>Heliantheae alliance</taxon>
        <taxon>Millerieae</taxon>
        <taxon>Smallanthus</taxon>
    </lineage>
</organism>
<comment type="caution">
    <text evidence="1">The sequence shown here is derived from an EMBL/GenBank/DDBJ whole genome shotgun (WGS) entry which is preliminary data.</text>
</comment>
<keyword evidence="2" id="KW-1185">Reference proteome</keyword>
<evidence type="ECO:0000313" key="2">
    <source>
        <dbReference type="Proteomes" id="UP001056120"/>
    </source>
</evidence>